<feature type="region of interest" description="Disordered" evidence="5">
    <location>
        <begin position="1"/>
        <end position="20"/>
    </location>
</feature>
<feature type="transmembrane region" description="Helical" evidence="6">
    <location>
        <begin position="95"/>
        <end position="114"/>
    </location>
</feature>
<feature type="transmembrane region" description="Helical" evidence="6">
    <location>
        <begin position="383"/>
        <end position="407"/>
    </location>
</feature>
<dbReference type="InterPro" id="IPR011701">
    <property type="entry name" value="MFS"/>
</dbReference>
<dbReference type="CDD" id="cd17319">
    <property type="entry name" value="MFS_ExuT_GudP_like"/>
    <property type="match status" value="1"/>
</dbReference>
<evidence type="ECO:0000256" key="1">
    <source>
        <dbReference type="ARBA" id="ARBA00004651"/>
    </source>
</evidence>
<keyword evidence="2 6" id="KW-0812">Transmembrane</keyword>
<dbReference type="RefSeq" id="WP_200321645.1">
    <property type="nucleotide sequence ID" value="NZ_JAENJH010000006.1"/>
</dbReference>
<feature type="domain" description="Major facilitator superfamily (MFS) profile" evidence="7">
    <location>
        <begin position="29"/>
        <end position="439"/>
    </location>
</feature>
<dbReference type="PANTHER" id="PTHR11662">
    <property type="entry name" value="SOLUTE CARRIER FAMILY 17"/>
    <property type="match status" value="1"/>
</dbReference>
<feature type="transmembrane region" description="Helical" evidence="6">
    <location>
        <begin position="25"/>
        <end position="42"/>
    </location>
</feature>
<evidence type="ECO:0000313" key="8">
    <source>
        <dbReference type="EMBL" id="MBK1787239.1"/>
    </source>
</evidence>
<feature type="transmembrane region" description="Helical" evidence="6">
    <location>
        <begin position="186"/>
        <end position="204"/>
    </location>
</feature>
<evidence type="ECO:0000259" key="7">
    <source>
        <dbReference type="PROSITE" id="PS50850"/>
    </source>
</evidence>
<sequence length="443" mass="47545">MSFGSMRKGKPPAALDSTSGSPTNVRWHLFVLLLLVGTLSYIDRISLSVGMPLIAEEFDLDPAVQGILLSSFFWTYAAFQVPGGWLADRIGPRKVLTIAVSLWSFFQLLTGLAANMWMMLMARLGLGAAEAPQYPTGAKLSALWLPEKDRARGAVLMDSSSTLGAAVGSLVVAGLISLLGGWRESFVVVAVVTAGAGWVIWRFIRNTPREHPRANEAEIAYVEGEHAIEDERDAELTTSTKSAAHFLKFRTFWFMGIGFMAANMLFYGLLTFGPLYLFQERGLDIGGLAGASFAIYFSGFVGENVAGWIAQRWRRAGGSANLVMRTLIGVSALIATAAILAVAFVSDTTVAVVLLAATLFFGRFLGLYWSLPGTLTIRSRAGVLGGMMNLFSNIGGIIIPIITGFVVSATGSYFTGLIIFAGCGLVYLACSLAIDYSKKLPLV</sequence>
<feature type="transmembrane region" description="Helical" evidence="6">
    <location>
        <begin position="63"/>
        <end position="83"/>
    </location>
</feature>
<feature type="transmembrane region" description="Helical" evidence="6">
    <location>
        <begin position="252"/>
        <end position="276"/>
    </location>
</feature>
<dbReference type="InterPro" id="IPR036259">
    <property type="entry name" value="MFS_trans_sf"/>
</dbReference>
<feature type="transmembrane region" description="Helical" evidence="6">
    <location>
        <begin position="162"/>
        <end position="180"/>
    </location>
</feature>
<evidence type="ECO:0000313" key="9">
    <source>
        <dbReference type="Proteomes" id="UP000635245"/>
    </source>
</evidence>
<dbReference type="Gene3D" id="1.20.1250.20">
    <property type="entry name" value="MFS general substrate transporter like domains"/>
    <property type="match status" value="2"/>
</dbReference>
<keyword evidence="3 6" id="KW-1133">Transmembrane helix</keyword>
<dbReference type="Pfam" id="PF07690">
    <property type="entry name" value="MFS_1"/>
    <property type="match status" value="1"/>
</dbReference>
<keyword evidence="9" id="KW-1185">Reference proteome</keyword>
<accession>A0A934V712</accession>
<gene>
    <name evidence="8" type="ORF">JHE00_23200</name>
</gene>
<feature type="transmembrane region" description="Helical" evidence="6">
    <location>
        <begin position="322"/>
        <end position="344"/>
    </location>
</feature>
<dbReference type="EMBL" id="JAENJH010000006">
    <property type="protein sequence ID" value="MBK1787239.1"/>
    <property type="molecule type" value="Genomic_DNA"/>
</dbReference>
<evidence type="ECO:0000256" key="6">
    <source>
        <dbReference type="SAM" id="Phobius"/>
    </source>
</evidence>
<dbReference type="InterPro" id="IPR020846">
    <property type="entry name" value="MFS_dom"/>
</dbReference>
<dbReference type="PROSITE" id="PS50850">
    <property type="entry name" value="MFS"/>
    <property type="match status" value="1"/>
</dbReference>
<evidence type="ECO:0000256" key="4">
    <source>
        <dbReference type="ARBA" id="ARBA00023136"/>
    </source>
</evidence>
<proteinExistence type="predicted"/>
<feature type="transmembrane region" description="Helical" evidence="6">
    <location>
        <begin position="350"/>
        <end position="371"/>
    </location>
</feature>
<dbReference type="SUPFAM" id="SSF103473">
    <property type="entry name" value="MFS general substrate transporter"/>
    <property type="match status" value="1"/>
</dbReference>
<evidence type="ECO:0000256" key="5">
    <source>
        <dbReference type="SAM" id="MobiDB-lite"/>
    </source>
</evidence>
<protein>
    <submittedName>
        <fullName evidence="8">MFS transporter</fullName>
    </submittedName>
</protein>
<organism evidence="8 9">
    <name type="scientific">Prauserella cavernicola</name>
    <dbReference type="NCBI Taxonomy" id="2800127"/>
    <lineage>
        <taxon>Bacteria</taxon>
        <taxon>Bacillati</taxon>
        <taxon>Actinomycetota</taxon>
        <taxon>Actinomycetes</taxon>
        <taxon>Pseudonocardiales</taxon>
        <taxon>Pseudonocardiaceae</taxon>
        <taxon>Prauserella</taxon>
    </lineage>
</organism>
<dbReference type="InterPro" id="IPR050382">
    <property type="entry name" value="MFS_Na/Anion_cotransporter"/>
</dbReference>
<dbReference type="PANTHER" id="PTHR11662:SF399">
    <property type="entry name" value="FI19708P1-RELATED"/>
    <property type="match status" value="1"/>
</dbReference>
<comment type="caution">
    <text evidence="8">The sequence shown here is derived from an EMBL/GenBank/DDBJ whole genome shotgun (WGS) entry which is preliminary data.</text>
</comment>
<dbReference type="Proteomes" id="UP000635245">
    <property type="component" value="Unassembled WGS sequence"/>
</dbReference>
<name>A0A934V712_9PSEU</name>
<evidence type="ECO:0000256" key="3">
    <source>
        <dbReference type="ARBA" id="ARBA00022989"/>
    </source>
</evidence>
<reference evidence="8" key="1">
    <citation type="submission" date="2020-12" db="EMBL/GenBank/DDBJ databases">
        <title>Prauserella sp. ASG 168, a novel actinomycete isolated from cave rock.</title>
        <authorList>
            <person name="Suriyachadkun C."/>
        </authorList>
    </citation>
    <scope>NUCLEOTIDE SEQUENCE</scope>
    <source>
        <strain evidence="8">ASG 168</strain>
    </source>
</reference>
<dbReference type="GO" id="GO:0005886">
    <property type="term" value="C:plasma membrane"/>
    <property type="evidence" value="ECO:0007669"/>
    <property type="project" value="UniProtKB-SubCell"/>
</dbReference>
<feature type="transmembrane region" description="Helical" evidence="6">
    <location>
        <begin position="413"/>
        <end position="434"/>
    </location>
</feature>
<comment type="subcellular location">
    <subcellularLocation>
        <location evidence="1">Cell membrane</location>
        <topology evidence="1">Multi-pass membrane protein</topology>
    </subcellularLocation>
</comment>
<dbReference type="AlphaFoldDB" id="A0A934V712"/>
<feature type="transmembrane region" description="Helical" evidence="6">
    <location>
        <begin position="288"/>
        <end position="310"/>
    </location>
</feature>
<dbReference type="GO" id="GO:0022857">
    <property type="term" value="F:transmembrane transporter activity"/>
    <property type="evidence" value="ECO:0007669"/>
    <property type="project" value="InterPro"/>
</dbReference>
<evidence type="ECO:0000256" key="2">
    <source>
        <dbReference type="ARBA" id="ARBA00022692"/>
    </source>
</evidence>
<keyword evidence="4 6" id="KW-0472">Membrane</keyword>